<evidence type="ECO:0000259" key="1">
    <source>
        <dbReference type="Pfam" id="PF13614"/>
    </source>
</evidence>
<feature type="domain" description="AAA" evidence="1">
    <location>
        <begin position="169"/>
        <end position="345"/>
    </location>
</feature>
<evidence type="ECO:0000313" key="2">
    <source>
        <dbReference type="EMBL" id="APB33890.1"/>
    </source>
</evidence>
<name>A0A1J0AD76_9CYAN</name>
<accession>A0A1J0AD76</accession>
<reference evidence="2 3" key="1">
    <citation type="submission" date="2016-10" db="EMBL/GenBank/DDBJ databases">
        <title>Description of Gloeomargarita lithophora gen. nov., sp. nov., a thylakoid-bearing basal-branching cyanobacterium with intracellular carbonates, and proposal for Gloeomargaritales ord. nov.</title>
        <authorList>
            <person name="Moreira D."/>
            <person name="Tavera R."/>
            <person name="Benzerara K."/>
            <person name="Skouri-Panet F."/>
            <person name="Couradeau E."/>
            <person name="Gerard E."/>
            <person name="Loussert C."/>
            <person name="Novelo E."/>
            <person name="Zivanovic Y."/>
            <person name="Lopez-Garcia P."/>
        </authorList>
    </citation>
    <scope>NUCLEOTIDE SEQUENCE [LARGE SCALE GENOMIC DNA]</scope>
    <source>
        <strain evidence="2 3">D10</strain>
    </source>
</reference>
<sequence>MDIILSPLQSALASLPPDASESIVRDNFIRAELLSSLGFTNTEIISEYNTGGGGITDFAARKNTGDDIFLHESNNPLLLLEAKGKCLNIDQDTPSYTSIVRQLKSQLLGANCKSAQWGIITNANHVQLFKKHGKVIYPATICLELTLENVDQVVGVIKSKIESNHQALTVTIYNNKGGIGKTTTTVNLAAFLALLGKKVLIIDFDFNQQDLTTSLGINTNEGVVANALMNRDADLEPGIVSYPFQTKKSEITFDVIPADNQMINFDEVKLQQQSISVDALHKKLTFAKHKYDYIFIDASPNWRLITQFAVYAADVVLIPTKHNNLFSLENAAVTIKNFIPQMQEKKKDGTPVSLPIFFNGEKITDAQLETTYKAIHGIIMNSKKEGFNLLPYFFPRYTNAKKDLHIHHLPNYADIANAHFAHVPTVYRNRNAHEYYKSLVKEYFLQ</sequence>
<proteinExistence type="predicted"/>
<dbReference type="SUPFAM" id="SSF52540">
    <property type="entry name" value="P-loop containing nucleoside triphosphate hydrolases"/>
    <property type="match status" value="1"/>
</dbReference>
<dbReference type="STRING" id="1188229.GlitD10_1567"/>
<dbReference type="Gene3D" id="3.40.50.300">
    <property type="entry name" value="P-loop containing nucleotide triphosphate hydrolases"/>
    <property type="match status" value="1"/>
</dbReference>
<dbReference type="PANTHER" id="PTHR13696">
    <property type="entry name" value="P-LOOP CONTAINING NUCLEOSIDE TRIPHOSPHATE HYDROLASE"/>
    <property type="match status" value="1"/>
</dbReference>
<dbReference type="InterPro" id="IPR050678">
    <property type="entry name" value="DNA_Partitioning_ATPase"/>
</dbReference>
<gene>
    <name evidence="2" type="ORF">GlitD10_1567</name>
</gene>
<dbReference type="CDD" id="cd02042">
    <property type="entry name" value="ParAB_family"/>
    <property type="match status" value="1"/>
</dbReference>
<dbReference type="AlphaFoldDB" id="A0A1J0AD76"/>
<dbReference type="InterPro" id="IPR027417">
    <property type="entry name" value="P-loop_NTPase"/>
</dbReference>
<dbReference type="Proteomes" id="UP000180235">
    <property type="component" value="Chromosome"/>
</dbReference>
<dbReference type="OrthoDB" id="9815116at2"/>
<dbReference type="InterPro" id="IPR025669">
    <property type="entry name" value="AAA_dom"/>
</dbReference>
<evidence type="ECO:0000313" key="3">
    <source>
        <dbReference type="Proteomes" id="UP000180235"/>
    </source>
</evidence>
<dbReference type="RefSeq" id="WP_071454412.1">
    <property type="nucleotide sequence ID" value="NZ_CP017675.1"/>
</dbReference>
<dbReference type="Pfam" id="PF13614">
    <property type="entry name" value="AAA_31"/>
    <property type="match status" value="1"/>
</dbReference>
<keyword evidence="3" id="KW-1185">Reference proteome</keyword>
<organism evidence="2 3">
    <name type="scientific">Gloeomargarita lithophora Alchichica-D10</name>
    <dbReference type="NCBI Taxonomy" id="1188229"/>
    <lineage>
        <taxon>Bacteria</taxon>
        <taxon>Bacillati</taxon>
        <taxon>Cyanobacteriota</taxon>
        <taxon>Cyanophyceae</taxon>
        <taxon>Gloeomargaritales</taxon>
        <taxon>Gloeomargaritaceae</taxon>
        <taxon>Gloeomargarita</taxon>
    </lineage>
</organism>
<dbReference type="PANTHER" id="PTHR13696:SF99">
    <property type="entry name" value="COBYRINIC ACID AC-DIAMIDE SYNTHASE"/>
    <property type="match status" value="1"/>
</dbReference>
<protein>
    <submittedName>
        <fullName evidence="2">CobQ/CobB/MinD/ParA nucleotide binding domain-containing protein</fullName>
    </submittedName>
</protein>
<dbReference type="KEGG" id="glt:GlitD10_1567"/>
<dbReference type="EMBL" id="CP017675">
    <property type="protein sequence ID" value="APB33890.1"/>
    <property type="molecule type" value="Genomic_DNA"/>
</dbReference>